<proteinExistence type="predicted"/>
<dbReference type="OrthoDB" id="6288648at2759"/>
<evidence type="ECO:0000256" key="3">
    <source>
        <dbReference type="SAM" id="Phobius"/>
    </source>
</evidence>
<keyword evidence="5" id="KW-1185">Reference proteome</keyword>
<feature type="transmembrane region" description="Helical" evidence="3">
    <location>
        <begin position="12"/>
        <end position="32"/>
    </location>
</feature>
<gene>
    <name evidence="4" type="ORF">FF38_01218</name>
</gene>
<feature type="compositionally biased region" description="Polar residues" evidence="2">
    <location>
        <begin position="470"/>
        <end position="486"/>
    </location>
</feature>
<feature type="compositionally biased region" description="Polar residues" evidence="2">
    <location>
        <begin position="218"/>
        <end position="229"/>
    </location>
</feature>
<feature type="region of interest" description="Disordered" evidence="2">
    <location>
        <begin position="208"/>
        <end position="235"/>
    </location>
</feature>
<feature type="compositionally biased region" description="Basic and acidic residues" evidence="2">
    <location>
        <begin position="518"/>
        <end position="532"/>
    </location>
</feature>
<evidence type="ECO:0000313" key="5">
    <source>
        <dbReference type="Proteomes" id="UP000037069"/>
    </source>
</evidence>
<evidence type="ECO:0000256" key="2">
    <source>
        <dbReference type="SAM" id="MobiDB-lite"/>
    </source>
</evidence>
<keyword evidence="3" id="KW-1133">Transmembrane helix</keyword>
<reference evidence="4 5" key="1">
    <citation type="journal article" date="2015" name="Nat. Commun.">
        <title>Lucilia cuprina genome unlocks parasitic fly biology to underpin future interventions.</title>
        <authorList>
            <person name="Anstead C.A."/>
            <person name="Korhonen P.K."/>
            <person name="Young N.D."/>
            <person name="Hall R.S."/>
            <person name="Jex A.R."/>
            <person name="Murali S.C."/>
            <person name="Hughes D.S."/>
            <person name="Lee S.F."/>
            <person name="Perry T."/>
            <person name="Stroehlein A.J."/>
            <person name="Ansell B.R."/>
            <person name="Breugelmans B."/>
            <person name="Hofmann A."/>
            <person name="Qu J."/>
            <person name="Dugan S."/>
            <person name="Lee S.L."/>
            <person name="Chao H."/>
            <person name="Dinh H."/>
            <person name="Han Y."/>
            <person name="Doddapaneni H.V."/>
            <person name="Worley K.C."/>
            <person name="Muzny D.M."/>
            <person name="Ioannidis P."/>
            <person name="Waterhouse R.M."/>
            <person name="Zdobnov E.M."/>
            <person name="James P.J."/>
            <person name="Bagnall N.H."/>
            <person name="Kotze A.C."/>
            <person name="Gibbs R.A."/>
            <person name="Richards S."/>
            <person name="Batterham P."/>
            <person name="Gasser R.B."/>
        </authorList>
    </citation>
    <scope>NUCLEOTIDE SEQUENCE [LARGE SCALE GENOMIC DNA]</scope>
    <source>
        <strain evidence="4 5">LS</strain>
        <tissue evidence="4">Full body</tissue>
    </source>
</reference>
<feature type="compositionally biased region" description="Low complexity" evidence="2">
    <location>
        <begin position="402"/>
        <end position="422"/>
    </location>
</feature>
<feature type="compositionally biased region" description="Polar residues" evidence="2">
    <location>
        <begin position="348"/>
        <end position="357"/>
    </location>
</feature>
<dbReference type="STRING" id="7375.A0A0L0BUJ7"/>
<dbReference type="EMBL" id="JRES01001304">
    <property type="protein sequence ID" value="KNC23706.1"/>
    <property type="molecule type" value="Genomic_DNA"/>
</dbReference>
<name>A0A0L0BUJ7_LUCCU</name>
<sequence length="624" mass="69554">MSGTRFARTGRCRFLVCLGILILMVGMVAIFHSSQVQLDETREQRLHCEQQQEALNERLTTLVEQKYHLERNQERERNEQLETKRNLEQKIKDLEEKQQKEEVEQQMRYDKLKQTHALLQNDHKHLKEETQKANKEQLDNINGLEKKLQSIRSELQKEKNNNSGELIELREKYNIAEQENKRLHTRLKELEQIVADYQSHCEYKAASKPVAPKPEMTLGNNNNSPSTSEKSFKHQDSVSEGVYHIAVNITTNNNSNKETKMLVNGGGMVTTSSSEPTNAHVGVKDKLILQQTTKASSLPLQNPLDTNNVIKLLNAKHFNGSLILNSVENFQIVPKPIKRVADDEQQQQEKPNAQVSQENDKNQVAPLSAPKNKGQLVSTAVAKSEQQVQAAAQLNATSANVRTARGSSTSSSNSPPLALPPNQRKLPENVAPIPDNFEDLLQKSNNDALKSNDDPLQLEENQAQHDLNENKNSAVLKSPLNNNNYDSGAHEINNAMGDGDSNNLPHDDDINNFFDNEQEPKEHNKNNNKDLNDDKDDDGGNDDDDGGLGLGGDNDGGGAAAGDIAVKQQQQLLDDSLKNEVADDQGKEFGDGLRLDEGAMEEDDDDDYSNPSARKQAGGQAIRN</sequence>
<keyword evidence="3" id="KW-0812">Transmembrane</keyword>
<feature type="region of interest" description="Disordered" evidence="2">
    <location>
        <begin position="396"/>
        <end position="433"/>
    </location>
</feature>
<feature type="compositionally biased region" description="Basic and acidic residues" evidence="2">
    <location>
        <begin position="575"/>
        <end position="597"/>
    </location>
</feature>
<keyword evidence="1" id="KW-0175">Coiled coil</keyword>
<feature type="region of interest" description="Disordered" evidence="2">
    <location>
        <begin position="341"/>
        <end position="376"/>
    </location>
</feature>
<feature type="compositionally biased region" description="Acidic residues" evidence="2">
    <location>
        <begin position="533"/>
        <end position="546"/>
    </location>
</feature>
<feature type="region of interest" description="Disordered" evidence="2">
    <location>
        <begin position="467"/>
        <end position="624"/>
    </location>
</feature>
<comment type="caution">
    <text evidence="4">The sequence shown here is derived from an EMBL/GenBank/DDBJ whole genome shotgun (WGS) entry which is preliminary data.</text>
</comment>
<dbReference type="AlphaFoldDB" id="A0A0L0BUJ7"/>
<keyword evidence="3" id="KW-0472">Membrane</keyword>
<dbReference type="Proteomes" id="UP000037069">
    <property type="component" value="Unassembled WGS sequence"/>
</dbReference>
<accession>A0A0L0BUJ7</accession>
<protein>
    <recommendedName>
        <fullName evidence="6">Golgi integral membrane protein 4</fullName>
    </recommendedName>
</protein>
<organism evidence="4 5">
    <name type="scientific">Lucilia cuprina</name>
    <name type="common">Green bottle fly</name>
    <name type="synonym">Australian sheep blowfly</name>
    <dbReference type="NCBI Taxonomy" id="7375"/>
    <lineage>
        <taxon>Eukaryota</taxon>
        <taxon>Metazoa</taxon>
        <taxon>Ecdysozoa</taxon>
        <taxon>Arthropoda</taxon>
        <taxon>Hexapoda</taxon>
        <taxon>Insecta</taxon>
        <taxon>Pterygota</taxon>
        <taxon>Neoptera</taxon>
        <taxon>Endopterygota</taxon>
        <taxon>Diptera</taxon>
        <taxon>Brachycera</taxon>
        <taxon>Muscomorpha</taxon>
        <taxon>Oestroidea</taxon>
        <taxon>Calliphoridae</taxon>
        <taxon>Luciliinae</taxon>
        <taxon>Lucilia</taxon>
    </lineage>
</organism>
<feature type="compositionally biased region" description="Acidic residues" evidence="2">
    <location>
        <begin position="598"/>
        <end position="608"/>
    </location>
</feature>
<feature type="compositionally biased region" description="Gly residues" evidence="2">
    <location>
        <begin position="547"/>
        <end position="560"/>
    </location>
</feature>
<feature type="coiled-coil region" evidence="1">
    <location>
        <begin position="38"/>
        <end position="200"/>
    </location>
</feature>
<dbReference type="OMA" id="YDKEPQQ"/>
<evidence type="ECO:0000256" key="1">
    <source>
        <dbReference type="SAM" id="Coils"/>
    </source>
</evidence>
<evidence type="ECO:0008006" key="6">
    <source>
        <dbReference type="Google" id="ProtNLM"/>
    </source>
</evidence>
<evidence type="ECO:0000313" key="4">
    <source>
        <dbReference type="EMBL" id="KNC23706.1"/>
    </source>
</evidence>